<protein>
    <recommendedName>
        <fullName evidence="4">Chromosome partitioning protein ParA</fullName>
    </recommendedName>
</protein>
<keyword evidence="1" id="KW-0732">Signal</keyword>
<sequence>MNFKASILAASVALVLAGCNDDESTTSVNPTTPTYGEAFTGKFVDAAVEGLFYKTSSGTTGITDAEGSFNAREGETVTFFIGGENGIKIGAASGRGIITPFEGAGKYNSALNTAILLQTLDKMAGGDATGMLTVPEELRSMNDPRIAKLLSNVVLSSKDSVENFLTAMGASEIVDEETALAHMTSVLDSSEYKRGDDKAISDFALDNGKVVRFISSSLTVANTPDGAESLFIHADKTLTEEEFNDTRGMTTMLFKFESDGVTTLAGTNDYYSSSDVNAHFKTILLDKSKELQTDEKDTWESIPDFGPLACADTATGCTSLTLNALTDDMRDDNTDNSGSEDWQREIQSGFYDPITGVHTVARKKIKCTSADETSCNGRTTTYMDFYYTTNSKSEDRYVDFVGDWVETSVCENGDIAKLNFAFDSKGLTMSGTECSSDGGDTSAEPIETEAHDYAALASIDYWWFNQAGRESKATLTELNSGVLFCDDNNYIPGSSCSKQFVIKWEYQPAGKAWDEGILTRYKYKMDGTLDSRQVMQKVKS</sequence>
<dbReference type="Proteomes" id="UP000070529">
    <property type="component" value="Unassembled WGS sequence"/>
</dbReference>
<reference evidence="2 3" key="1">
    <citation type="submission" date="2015-11" db="EMBL/GenBank/DDBJ databases">
        <title>Genomic Taxonomy of the Vibrionaceae.</title>
        <authorList>
            <person name="Gomez-Gil B."/>
            <person name="Enciso-Ibarra J."/>
        </authorList>
    </citation>
    <scope>NUCLEOTIDE SEQUENCE [LARGE SCALE GENOMIC DNA]</scope>
    <source>
        <strain evidence="2 3">CAIM 912</strain>
    </source>
</reference>
<evidence type="ECO:0000256" key="1">
    <source>
        <dbReference type="SAM" id="SignalP"/>
    </source>
</evidence>
<dbReference type="EMBL" id="LNTY01000017">
    <property type="protein sequence ID" value="KXF82663.1"/>
    <property type="molecule type" value="Genomic_DNA"/>
</dbReference>
<organism evidence="2 3">
    <name type="scientific">Enterovibrio coralii</name>
    <dbReference type="NCBI Taxonomy" id="294935"/>
    <lineage>
        <taxon>Bacteria</taxon>
        <taxon>Pseudomonadati</taxon>
        <taxon>Pseudomonadota</taxon>
        <taxon>Gammaproteobacteria</taxon>
        <taxon>Vibrionales</taxon>
        <taxon>Vibrionaceae</taxon>
        <taxon>Enterovibrio</taxon>
    </lineage>
</organism>
<dbReference type="STRING" id="294935.ATN88_14290"/>
<accession>A0A135IB14</accession>
<gene>
    <name evidence="2" type="ORF">ATN88_14290</name>
</gene>
<dbReference type="AlphaFoldDB" id="A0A135IB14"/>
<evidence type="ECO:0000313" key="2">
    <source>
        <dbReference type="EMBL" id="KXF82663.1"/>
    </source>
</evidence>
<evidence type="ECO:0008006" key="4">
    <source>
        <dbReference type="Google" id="ProtNLM"/>
    </source>
</evidence>
<keyword evidence="3" id="KW-1185">Reference proteome</keyword>
<dbReference type="OrthoDB" id="5592990at2"/>
<evidence type="ECO:0000313" key="3">
    <source>
        <dbReference type="Proteomes" id="UP000070529"/>
    </source>
</evidence>
<feature type="chain" id="PRO_5007465870" description="Chromosome partitioning protein ParA" evidence="1">
    <location>
        <begin position="18"/>
        <end position="540"/>
    </location>
</feature>
<comment type="caution">
    <text evidence="2">The sequence shown here is derived from an EMBL/GenBank/DDBJ whole genome shotgun (WGS) entry which is preliminary data.</text>
</comment>
<dbReference type="RefSeq" id="WP_067412432.1">
    <property type="nucleotide sequence ID" value="NZ_LNTY01000017.1"/>
</dbReference>
<name>A0A135IB14_9GAMM</name>
<dbReference type="PROSITE" id="PS51257">
    <property type="entry name" value="PROKAR_LIPOPROTEIN"/>
    <property type="match status" value="1"/>
</dbReference>
<proteinExistence type="predicted"/>
<feature type="signal peptide" evidence="1">
    <location>
        <begin position="1"/>
        <end position="17"/>
    </location>
</feature>